<reference evidence="1" key="2">
    <citation type="submission" date="2020-09" db="EMBL/GenBank/DDBJ databases">
        <authorList>
            <person name="Sun Q."/>
            <person name="Ohkuma M."/>
        </authorList>
    </citation>
    <scope>NUCLEOTIDE SEQUENCE</scope>
    <source>
        <strain evidence="1">JCM 4784</strain>
    </source>
</reference>
<evidence type="ECO:0000313" key="1">
    <source>
        <dbReference type="EMBL" id="GHE52531.1"/>
    </source>
</evidence>
<keyword evidence="2" id="KW-1185">Reference proteome</keyword>
<gene>
    <name evidence="1" type="ORF">GCM10018785_22720</name>
</gene>
<dbReference type="AlphaFoldDB" id="A0A919DK53"/>
<sequence length="87" mass="8925">MSYAAGAPGADRAAPGDRRVASRAVRAAVESVLHIGGRVRAGIGMARKVHRSTAAGKRAVRGSRRGPRTVVKGASVMVAHVGRMAIV</sequence>
<proteinExistence type="predicted"/>
<organism evidence="1 2">
    <name type="scientific">Streptomyces longispororuber</name>
    <dbReference type="NCBI Taxonomy" id="68230"/>
    <lineage>
        <taxon>Bacteria</taxon>
        <taxon>Bacillati</taxon>
        <taxon>Actinomycetota</taxon>
        <taxon>Actinomycetes</taxon>
        <taxon>Kitasatosporales</taxon>
        <taxon>Streptomycetaceae</taxon>
        <taxon>Streptomyces</taxon>
    </lineage>
</organism>
<comment type="caution">
    <text evidence="1">The sequence shown here is derived from an EMBL/GenBank/DDBJ whole genome shotgun (WGS) entry which is preliminary data.</text>
</comment>
<dbReference type="EMBL" id="BNBT01000024">
    <property type="protein sequence ID" value="GHE52531.1"/>
    <property type="molecule type" value="Genomic_DNA"/>
</dbReference>
<evidence type="ECO:0000313" key="2">
    <source>
        <dbReference type="Proteomes" id="UP000608024"/>
    </source>
</evidence>
<dbReference type="Proteomes" id="UP000608024">
    <property type="component" value="Unassembled WGS sequence"/>
</dbReference>
<accession>A0A919DK53</accession>
<name>A0A919DK53_9ACTN</name>
<reference evidence="1" key="1">
    <citation type="journal article" date="2014" name="Int. J. Syst. Evol. Microbiol.">
        <title>Complete genome sequence of Corynebacterium casei LMG S-19264T (=DSM 44701T), isolated from a smear-ripened cheese.</title>
        <authorList>
            <consortium name="US DOE Joint Genome Institute (JGI-PGF)"/>
            <person name="Walter F."/>
            <person name="Albersmeier A."/>
            <person name="Kalinowski J."/>
            <person name="Ruckert C."/>
        </authorList>
    </citation>
    <scope>NUCLEOTIDE SEQUENCE</scope>
    <source>
        <strain evidence="1">JCM 4784</strain>
    </source>
</reference>
<protein>
    <submittedName>
        <fullName evidence="1">Uncharacterized protein</fullName>
    </submittedName>
</protein>